<feature type="transmembrane region" description="Helical" evidence="6">
    <location>
        <begin position="398"/>
        <end position="418"/>
    </location>
</feature>
<feature type="transmembrane region" description="Helical" evidence="6">
    <location>
        <begin position="430"/>
        <end position="449"/>
    </location>
</feature>
<accession>A0A4Q1R470</accession>
<feature type="compositionally biased region" description="Basic and acidic residues" evidence="5">
    <location>
        <begin position="32"/>
        <end position="43"/>
    </location>
</feature>
<evidence type="ECO:0000313" key="9">
    <source>
        <dbReference type="Proteomes" id="UP000289482"/>
    </source>
</evidence>
<dbReference type="Proteomes" id="UP000289482">
    <property type="component" value="Unassembled WGS sequence"/>
</dbReference>
<evidence type="ECO:0000256" key="4">
    <source>
        <dbReference type="ARBA" id="ARBA00023136"/>
    </source>
</evidence>
<evidence type="ECO:0000259" key="7">
    <source>
        <dbReference type="PROSITE" id="PS50850"/>
    </source>
</evidence>
<protein>
    <submittedName>
        <fullName evidence="8">MFS transporter</fullName>
    </submittedName>
</protein>
<dbReference type="Gene3D" id="1.20.1250.20">
    <property type="entry name" value="MFS general substrate transporter like domains"/>
    <property type="match status" value="2"/>
</dbReference>
<evidence type="ECO:0000256" key="2">
    <source>
        <dbReference type="ARBA" id="ARBA00022692"/>
    </source>
</evidence>
<feature type="transmembrane region" description="Helical" evidence="6">
    <location>
        <begin position="198"/>
        <end position="217"/>
    </location>
</feature>
<feature type="transmembrane region" description="Helical" evidence="6">
    <location>
        <begin position="64"/>
        <end position="88"/>
    </location>
</feature>
<evidence type="ECO:0000313" key="8">
    <source>
        <dbReference type="EMBL" id="RXS68334.1"/>
    </source>
</evidence>
<dbReference type="PROSITE" id="PS00217">
    <property type="entry name" value="SUGAR_TRANSPORT_2"/>
    <property type="match status" value="1"/>
</dbReference>
<gene>
    <name evidence="8" type="ORF">EST54_09300</name>
</gene>
<keyword evidence="9" id="KW-1185">Reference proteome</keyword>
<sequence>MNWDLVGAKPEISDANSFLSEEQHKPGGPMSREIHESEVEPARSRSAGSATSWRHQIGPTGWRALLAAAMGWTFEVFDVALLALTIPAFLSDFHVSKAEIGIVATIQAIGMIIGGIIGGGAADRIGRVRTLSYAIGWYAVCTGITAAAGSLTSVEILRFLAGLGMGACWTAGAALVAETWPTAHRGKGGALMQSGMPLGNLLALGATAVVASGHGGLEEGRWRMLYLLGALPLLFAVYVRLATPESPLWLARDTGPRTRSSIRSLATPGIRRPLLTALTFVFFIQYLFYSVNTFLPTFLVEVDHMAFAKSLTYLVALQFGAIVGFTAFAALVDGVGRRPTFVGYLLVGACAIGLLLTVRLPGVVLAATFLAGVGISGVFAGVGPWAAEMMHRAPSRGLAMGVIYNGGRVGGAIAPYAVGVLAIDTAGFRLGLGTAIVSAALAIVMMLIAPETRGRELAA</sequence>
<feature type="transmembrane region" description="Helical" evidence="6">
    <location>
        <begin position="311"/>
        <end position="332"/>
    </location>
</feature>
<dbReference type="InterPro" id="IPR020846">
    <property type="entry name" value="MFS_dom"/>
</dbReference>
<feature type="region of interest" description="Disordered" evidence="5">
    <location>
        <begin position="16"/>
        <end position="53"/>
    </location>
</feature>
<evidence type="ECO:0000256" key="3">
    <source>
        <dbReference type="ARBA" id="ARBA00022989"/>
    </source>
</evidence>
<feature type="transmembrane region" description="Helical" evidence="6">
    <location>
        <begin position="100"/>
        <end position="119"/>
    </location>
</feature>
<evidence type="ECO:0000256" key="1">
    <source>
        <dbReference type="ARBA" id="ARBA00004651"/>
    </source>
</evidence>
<dbReference type="EMBL" id="SDIF01000018">
    <property type="protein sequence ID" value="RXS68334.1"/>
    <property type="molecule type" value="Genomic_DNA"/>
</dbReference>
<dbReference type="InterPro" id="IPR005829">
    <property type="entry name" value="Sugar_transporter_CS"/>
</dbReference>
<reference evidence="8 9" key="1">
    <citation type="submission" date="2019-01" db="EMBL/GenBank/DDBJ databases">
        <title>Draft genome sequences of the type strain Streptomyces sioyaensis DSM 40032 and its novel strain, TM32, a thermotolerant antibiotics-producing actinobacterium.</title>
        <authorList>
            <person name="Nakaew N."/>
            <person name="Lumyong S."/>
            <person name="Sloan W.T."/>
            <person name="Sungthong R."/>
        </authorList>
    </citation>
    <scope>NUCLEOTIDE SEQUENCE [LARGE SCALE GENOMIC DNA]</scope>
    <source>
        <strain evidence="8 9">DSM 40032</strain>
    </source>
</reference>
<evidence type="ECO:0000256" key="5">
    <source>
        <dbReference type="SAM" id="MobiDB-lite"/>
    </source>
</evidence>
<dbReference type="InterPro" id="IPR036259">
    <property type="entry name" value="MFS_trans_sf"/>
</dbReference>
<proteinExistence type="predicted"/>
<feature type="transmembrane region" description="Helical" evidence="6">
    <location>
        <begin position="341"/>
        <end position="358"/>
    </location>
</feature>
<dbReference type="InterPro" id="IPR011701">
    <property type="entry name" value="MFS"/>
</dbReference>
<comment type="subcellular location">
    <subcellularLocation>
        <location evidence="1">Cell membrane</location>
        <topology evidence="1">Multi-pass membrane protein</topology>
    </subcellularLocation>
</comment>
<dbReference type="Pfam" id="PF07690">
    <property type="entry name" value="MFS_1"/>
    <property type="match status" value="1"/>
</dbReference>
<name>A0A4Q1R470_9ACTN</name>
<keyword evidence="4 6" id="KW-0472">Membrane</keyword>
<dbReference type="AlphaFoldDB" id="A0A4Q1R470"/>
<feature type="transmembrane region" description="Helical" evidence="6">
    <location>
        <begin position="223"/>
        <end position="242"/>
    </location>
</feature>
<dbReference type="PANTHER" id="PTHR23508">
    <property type="entry name" value="CARBOXYLIC ACID TRANSPORTER PROTEIN HOMOLOG"/>
    <property type="match status" value="1"/>
</dbReference>
<dbReference type="SUPFAM" id="SSF103473">
    <property type="entry name" value="MFS general substrate transporter"/>
    <property type="match status" value="1"/>
</dbReference>
<feature type="domain" description="Major facilitator superfamily (MFS) profile" evidence="7">
    <location>
        <begin position="64"/>
        <end position="453"/>
    </location>
</feature>
<dbReference type="GO" id="GO:0046943">
    <property type="term" value="F:carboxylic acid transmembrane transporter activity"/>
    <property type="evidence" value="ECO:0007669"/>
    <property type="project" value="TreeGrafter"/>
</dbReference>
<keyword evidence="3 6" id="KW-1133">Transmembrane helix</keyword>
<dbReference type="PROSITE" id="PS50850">
    <property type="entry name" value="MFS"/>
    <property type="match status" value="1"/>
</dbReference>
<feature type="transmembrane region" description="Helical" evidence="6">
    <location>
        <begin position="364"/>
        <end position="386"/>
    </location>
</feature>
<evidence type="ECO:0000256" key="6">
    <source>
        <dbReference type="SAM" id="Phobius"/>
    </source>
</evidence>
<comment type="caution">
    <text evidence="8">The sequence shown here is derived from an EMBL/GenBank/DDBJ whole genome shotgun (WGS) entry which is preliminary data.</text>
</comment>
<organism evidence="8 9">
    <name type="scientific">Streptomyces sioyaensis</name>
    <dbReference type="NCBI Taxonomy" id="67364"/>
    <lineage>
        <taxon>Bacteria</taxon>
        <taxon>Bacillati</taxon>
        <taxon>Actinomycetota</taxon>
        <taxon>Actinomycetes</taxon>
        <taxon>Kitasatosporales</taxon>
        <taxon>Streptomycetaceae</taxon>
        <taxon>Streptomyces</taxon>
    </lineage>
</organism>
<dbReference type="GO" id="GO:0005886">
    <property type="term" value="C:plasma membrane"/>
    <property type="evidence" value="ECO:0007669"/>
    <property type="project" value="UniProtKB-SubCell"/>
</dbReference>
<dbReference type="PANTHER" id="PTHR23508:SF10">
    <property type="entry name" value="CARBOXYLIC ACID TRANSPORTER PROTEIN HOMOLOG"/>
    <property type="match status" value="1"/>
</dbReference>
<feature type="transmembrane region" description="Helical" evidence="6">
    <location>
        <begin position="131"/>
        <end position="150"/>
    </location>
</feature>
<feature type="transmembrane region" description="Helical" evidence="6">
    <location>
        <begin position="273"/>
        <end position="291"/>
    </location>
</feature>
<keyword evidence="2 6" id="KW-0812">Transmembrane</keyword>